<dbReference type="Proteomes" id="UP001597135">
    <property type="component" value="Unassembled WGS sequence"/>
</dbReference>
<dbReference type="PANTHER" id="PTHR21716">
    <property type="entry name" value="TRANSMEMBRANE PROTEIN"/>
    <property type="match status" value="1"/>
</dbReference>
<evidence type="ECO:0000256" key="6">
    <source>
        <dbReference type="SAM" id="Phobius"/>
    </source>
</evidence>
<dbReference type="PANTHER" id="PTHR21716:SF16">
    <property type="entry name" value="BLL1467 PROTEIN"/>
    <property type="match status" value="1"/>
</dbReference>
<dbReference type="Pfam" id="PF01594">
    <property type="entry name" value="AI-2E_transport"/>
    <property type="match status" value="1"/>
</dbReference>
<evidence type="ECO:0000256" key="1">
    <source>
        <dbReference type="ARBA" id="ARBA00004141"/>
    </source>
</evidence>
<evidence type="ECO:0000313" key="7">
    <source>
        <dbReference type="EMBL" id="MFD1341441.1"/>
    </source>
</evidence>
<dbReference type="RefSeq" id="WP_386801499.1">
    <property type="nucleotide sequence ID" value="NZ_JBHTMU010000004.1"/>
</dbReference>
<dbReference type="EMBL" id="JBHTMU010000004">
    <property type="protein sequence ID" value="MFD1341441.1"/>
    <property type="molecule type" value="Genomic_DNA"/>
</dbReference>
<feature type="transmembrane region" description="Helical" evidence="6">
    <location>
        <begin position="270"/>
        <end position="288"/>
    </location>
</feature>
<feature type="transmembrane region" description="Helical" evidence="6">
    <location>
        <begin position="238"/>
        <end position="263"/>
    </location>
</feature>
<feature type="transmembrane region" description="Helical" evidence="6">
    <location>
        <begin position="60"/>
        <end position="80"/>
    </location>
</feature>
<evidence type="ECO:0000256" key="4">
    <source>
        <dbReference type="ARBA" id="ARBA00022989"/>
    </source>
</evidence>
<feature type="transmembrane region" description="Helical" evidence="6">
    <location>
        <begin position="151"/>
        <end position="173"/>
    </location>
</feature>
<evidence type="ECO:0000256" key="3">
    <source>
        <dbReference type="ARBA" id="ARBA00022692"/>
    </source>
</evidence>
<feature type="transmembrane region" description="Helical" evidence="6">
    <location>
        <begin position="207"/>
        <end position="232"/>
    </location>
</feature>
<organism evidence="7 8">
    <name type="scientific">Litorisediminicola beolgyonensis</name>
    <dbReference type="NCBI Taxonomy" id="1173614"/>
    <lineage>
        <taxon>Bacteria</taxon>
        <taxon>Pseudomonadati</taxon>
        <taxon>Pseudomonadota</taxon>
        <taxon>Alphaproteobacteria</taxon>
        <taxon>Rhodobacterales</taxon>
        <taxon>Paracoccaceae</taxon>
        <taxon>Litorisediminicola</taxon>
    </lineage>
</organism>
<keyword evidence="8" id="KW-1185">Reference proteome</keyword>
<feature type="transmembrane region" description="Helical" evidence="6">
    <location>
        <begin position="7"/>
        <end position="24"/>
    </location>
</feature>
<keyword evidence="4 6" id="KW-1133">Transmembrane helix</keyword>
<feature type="transmembrane region" description="Helical" evidence="6">
    <location>
        <begin position="308"/>
        <end position="338"/>
    </location>
</feature>
<reference evidence="8" key="1">
    <citation type="journal article" date="2019" name="Int. J. Syst. Evol. Microbiol.">
        <title>The Global Catalogue of Microorganisms (GCM) 10K type strain sequencing project: providing services to taxonomists for standard genome sequencing and annotation.</title>
        <authorList>
            <consortium name="The Broad Institute Genomics Platform"/>
            <consortium name="The Broad Institute Genome Sequencing Center for Infectious Disease"/>
            <person name="Wu L."/>
            <person name="Ma J."/>
        </authorList>
    </citation>
    <scope>NUCLEOTIDE SEQUENCE [LARGE SCALE GENOMIC DNA]</scope>
    <source>
        <strain evidence="8">CCUG 62953</strain>
    </source>
</reference>
<comment type="caution">
    <text evidence="7">The sequence shown here is derived from an EMBL/GenBank/DDBJ whole genome shotgun (WGS) entry which is preliminary data.</text>
</comment>
<proteinExistence type="inferred from homology"/>
<comment type="similarity">
    <text evidence="2">Belongs to the autoinducer-2 exporter (AI-2E) (TC 2.A.86) family.</text>
</comment>
<name>A0ABW3ZE23_9RHOB</name>
<protein>
    <submittedName>
        <fullName evidence="7">AI-2E family transporter</fullName>
    </submittedName>
</protein>
<evidence type="ECO:0000256" key="2">
    <source>
        <dbReference type="ARBA" id="ARBA00009773"/>
    </source>
</evidence>
<feature type="transmembrane region" description="Helical" evidence="6">
    <location>
        <begin position="30"/>
        <end position="48"/>
    </location>
</feature>
<keyword evidence="5 6" id="KW-0472">Membrane</keyword>
<evidence type="ECO:0000256" key="5">
    <source>
        <dbReference type="ARBA" id="ARBA00023136"/>
    </source>
</evidence>
<accession>A0ABW3ZE23</accession>
<sequence>MRDVPDNIRVPILLIAIVVCGAVLSLARDIAAPMTLAVVTGVIFAPIMDLFKKLGIKEGYGAFLILLATVLALVALIFALEPIFRRIMEAVPSIKLELRGLIFDMQQTFRNIEDMNEEMTEALGAASDVAKDSSSDGEDSPAAKLPSATDAVFLAPLILGKALIFAGTFYFFLVTRLEVYGSLAKRIGSAGETTSIRRRFHTAEYLVSRYFVTITIINFALGFALMAYLTAIGLPLPIVWGLAAALLNFVLYVGPGVMMLGLLLSGLINYDGFMVVAPLVGYLTLNMAEAQFVTPSLVSKHVSLNPLLVFAVLVFGLWFWGPIGGIVAIPVLVIVLALANETRPAPVQATPSATQAE</sequence>
<keyword evidence="3 6" id="KW-0812">Transmembrane</keyword>
<comment type="subcellular location">
    <subcellularLocation>
        <location evidence="1">Membrane</location>
        <topology evidence="1">Multi-pass membrane protein</topology>
    </subcellularLocation>
</comment>
<evidence type="ECO:0000313" key="8">
    <source>
        <dbReference type="Proteomes" id="UP001597135"/>
    </source>
</evidence>
<gene>
    <name evidence="7" type="ORF">ACFQ4E_03325</name>
</gene>
<dbReference type="InterPro" id="IPR002549">
    <property type="entry name" value="AI-2E-like"/>
</dbReference>